<feature type="transmembrane region" description="Helical" evidence="1">
    <location>
        <begin position="6"/>
        <end position="26"/>
    </location>
</feature>
<dbReference type="EMBL" id="MN739233">
    <property type="protein sequence ID" value="QHS94763.1"/>
    <property type="molecule type" value="Genomic_DNA"/>
</dbReference>
<name>A0A6C0BU50_9ZZZZ</name>
<organism evidence="2">
    <name type="scientific">viral metagenome</name>
    <dbReference type="NCBI Taxonomy" id="1070528"/>
    <lineage>
        <taxon>unclassified sequences</taxon>
        <taxon>metagenomes</taxon>
        <taxon>organismal metagenomes</taxon>
    </lineage>
</organism>
<feature type="transmembrane region" description="Helical" evidence="1">
    <location>
        <begin position="200"/>
        <end position="219"/>
    </location>
</feature>
<keyword evidence="1" id="KW-0472">Membrane</keyword>
<feature type="transmembrane region" description="Helical" evidence="1">
    <location>
        <begin position="165"/>
        <end position="188"/>
    </location>
</feature>
<proteinExistence type="predicted"/>
<reference evidence="2" key="1">
    <citation type="journal article" date="2020" name="Nature">
        <title>Giant virus diversity and host interactions through global metagenomics.</title>
        <authorList>
            <person name="Schulz F."/>
            <person name="Roux S."/>
            <person name="Paez-Espino D."/>
            <person name="Jungbluth S."/>
            <person name="Walsh D.A."/>
            <person name="Denef V.J."/>
            <person name="McMahon K.D."/>
            <person name="Konstantinidis K.T."/>
            <person name="Eloe-Fadrosh E.A."/>
            <person name="Kyrpides N.C."/>
            <person name="Woyke T."/>
        </authorList>
    </citation>
    <scope>NUCLEOTIDE SEQUENCE</scope>
    <source>
        <strain evidence="2">GVMAG-M-3300018428-16</strain>
    </source>
</reference>
<sequence>MKNEKFYKPLLYTLGVTVTIVIVLYYNDNRKHINKEGLTDMGGNTIYLETPIEPNGYIDQMVDDSKDVEASAQNLLTTHSSTLSSTEQTNLSNIVTNQQNIQTGLTTIKTDYNTVLTSLQNEVNSLVTIRTDALEEKKDQYNTLVNERQNKRRIVKNNKYYENRYSALSSILFRLTLIILLFTGLIWLNNRGYLGESIPSILFPVLLAVSLFYILKLYVDVQSRNATDYDKYDFYFNPNDPKSEGFSVLRDISGEFNRIKKFNKDYDNKNGKYSKIAPYVTPPSK</sequence>
<dbReference type="AlphaFoldDB" id="A0A6C0BU50"/>
<protein>
    <submittedName>
        <fullName evidence="2">Uncharacterized protein</fullName>
    </submittedName>
</protein>
<evidence type="ECO:0000313" key="2">
    <source>
        <dbReference type="EMBL" id="QHS94763.1"/>
    </source>
</evidence>
<keyword evidence="1" id="KW-0812">Transmembrane</keyword>
<keyword evidence="1" id="KW-1133">Transmembrane helix</keyword>
<accession>A0A6C0BU50</accession>
<evidence type="ECO:0000256" key="1">
    <source>
        <dbReference type="SAM" id="Phobius"/>
    </source>
</evidence>